<keyword evidence="11" id="KW-0238">DNA-binding</keyword>
<comment type="cofactor">
    <cofactor evidence="1">
        <name>Zn(2+)</name>
        <dbReference type="ChEBI" id="CHEBI:29105"/>
    </cofactor>
</comment>
<keyword evidence="10" id="KW-0460">Magnesium</keyword>
<dbReference type="Pfam" id="PF19263">
    <property type="entry name" value="DUF5906"/>
    <property type="match status" value="1"/>
</dbReference>
<evidence type="ECO:0000256" key="3">
    <source>
        <dbReference type="ARBA" id="ARBA00022515"/>
    </source>
</evidence>
<protein>
    <recommendedName>
        <fullName evidence="14">Zinc finger CHC2-type domain-containing protein</fullName>
    </recommendedName>
</protein>
<organism evidence="15 16">
    <name type="scientific">Crenobacter caeni</name>
    <dbReference type="NCBI Taxonomy" id="2705474"/>
    <lineage>
        <taxon>Bacteria</taxon>
        <taxon>Pseudomonadati</taxon>
        <taxon>Pseudomonadota</taxon>
        <taxon>Betaproteobacteria</taxon>
        <taxon>Neisseriales</taxon>
        <taxon>Neisseriaceae</taxon>
        <taxon>Crenobacter</taxon>
    </lineage>
</organism>
<gene>
    <name evidence="15" type="ORF">GZH52_02455</name>
</gene>
<dbReference type="GO" id="GO:0003677">
    <property type="term" value="F:DNA binding"/>
    <property type="evidence" value="ECO:0007669"/>
    <property type="project" value="UniProtKB-KW"/>
</dbReference>
<dbReference type="InterPro" id="IPR045455">
    <property type="entry name" value="NrS-1_pol-like_helicase"/>
</dbReference>
<dbReference type="GO" id="GO:1990077">
    <property type="term" value="C:primosome complex"/>
    <property type="evidence" value="ECO:0007669"/>
    <property type="project" value="UniProtKB-KW"/>
</dbReference>
<evidence type="ECO:0000256" key="12">
    <source>
        <dbReference type="ARBA" id="ARBA00023163"/>
    </source>
</evidence>
<dbReference type="SUPFAM" id="SSF57783">
    <property type="entry name" value="Zinc beta-ribbon"/>
    <property type="match status" value="1"/>
</dbReference>
<dbReference type="Pfam" id="PF01807">
    <property type="entry name" value="Zn_ribbon_DnaG"/>
    <property type="match status" value="1"/>
</dbReference>
<evidence type="ECO:0000256" key="7">
    <source>
        <dbReference type="ARBA" id="ARBA00022723"/>
    </source>
</evidence>
<dbReference type="InterPro" id="IPR034154">
    <property type="entry name" value="TOPRIM_DnaG/twinkle"/>
</dbReference>
<dbReference type="PANTHER" id="PTHR30313">
    <property type="entry name" value="DNA PRIMASE"/>
    <property type="match status" value="1"/>
</dbReference>
<dbReference type="RefSeq" id="WP_163314929.1">
    <property type="nucleotide sequence ID" value="NZ_JAAGAA010000002.1"/>
</dbReference>
<dbReference type="GO" id="GO:0000428">
    <property type="term" value="C:DNA-directed RNA polymerase complex"/>
    <property type="evidence" value="ECO:0007669"/>
    <property type="project" value="UniProtKB-KW"/>
</dbReference>
<evidence type="ECO:0000256" key="13">
    <source>
        <dbReference type="SAM" id="MobiDB-lite"/>
    </source>
</evidence>
<feature type="region of interest" description="Disordered" evidence="13">
    <location>
        <begin position="356"/>
        <end position="394"/>
    </location>
</feature>
<dbReference type="Gene3D" id="3.90.580.10">
    <property type="entry name" value="Zinc finger, CHC2-type domain"/>
    <property type="match status" value="1"/>
</dbReference>
<keyword evidence="9" id="KW-0862">Zinc</keyword>
<dbReference type="GO" id="GO:0003899">
    <property type="term" value="F:DNA-directed RNA polymerase activity"/>
    <property type="evidence" value="ECO:0007669"/>
    <property type="project" value="InterPro"/>
</dbReference>
<dbReference type="FunFam" id="3.90.580.10:FF:000001">
    <property type="entry name" value="DNA primase"/>
    <property type="match status" value="1"/>
</dbReference>
<keyword evidence="2" id="KW-0240">DNA-directed RNA polymerase</keyword>
<keyword evidence="3" id="KW-0639">Primosome</keyword>
<dbReference type="Proteomes" id="UP000482578">
    <property type="component" value="Unassembled WGS sequence"/>
</dbReference>
<evidence type="ECO:0000256" key="6">
    <source>
        <dbReference type="ARBA" id="ARBA00022705"/>
    </source>
</evidence>
<keyword evidence="6" id="KW-0235">DNA replication</keyword>
<evidence type="ECO:0000313" key="15">
    <source>
        <dbReference type="EMBL" id="NDV11659.1"/>
    </source>
</evidence>
<name>A0A6B2KNV4_9NEIS</name>
<keyword evidence="5" id="KW-0548">Nucleotidyltransferase</keyword>
<dbReference type="PANTHER" id="PTHR30313:SF2">
    <property type="entry name" value="DNA PRIMASE"/>
    <property type="match status" value="1"/>
</dbReference>
<dbReference type="InterPro" id="IPR002694">
    <property type="entry name" value="Znf_CHC2"/>
</dbReference>
<dbReference type="EMBL" id="JAAGAA010000002">
    <property type="protein sequence ID" value="NDV11659.1"/>
    <property type="molecule type" value="Genomic_DNA"/>
</dbReference>
<evidence type="ECO:0000259" key="14">
    <source>
        <dbReference type="SMART" id="SM00400"/>
    </source>
</evidence>
<dbReference type="GO" id="GO:0006269">
    <property type="term" value="P:DNA replication, synthesis of primer"/>
    <property type="evidence" value="ECO:0007669"/>
    <property type="project" value="UniProtKB-KW"/>
</dbReference>
<evidence type="ECO:0000313" key="16">
    <source>
        <dbReference type="Proteomes" id="UP000482578"/>
    </source>
</evidence>
<dbReference type="CDD" id="cd01029">
    <property type="entry name" value="TOPRIM_primases"/>
    <property type="match status" value="1"/>
</dbReference>
<evidence type="ECO:0000256" key="2">
    <source>
        <dbReference type="ARBA" id="ARBA00022478"/>
    </source>
</evidence>
<keyword evidence="16" id="KW-1185">Reference proteome</keyword>
<evidence type="ECO:0000256" key="1">
    <source>
        <dbReference type="ARBA" id="ARBA00001947"/>
    </source>
</evidence>
<evidence type="ECO:0000256" key="10">
    <source>
        <dbReference type="ARBA" id="ARBA00022842"/>
    </source>
</evidence>
<dbReference type="SMART" id="SM00400">
    <property type="entry name" value="ZnF_CHCC"/>
    <property type="match status" value="1"/>
</dbReference>
<keyword evidence="4" id="KW-0808">Transferase</keyword>
<accession>A0A6B2KNV4</accession>
<evidence type="ECO:0000256" key="9">
    <source>
        <dbReference type="ARBA" id="ARBA00022833"/>
    </source>
</evidence>
<keyword evidence="8" id="KW-0863">Zinc-finger</keyword>
<feature type="domain" description="Zinc finger CHC2-type" evidence="14">
    <location>
        <begin position="41"/>
        <end position="95"/>
    </location>
</feature>
<dbReference type="GO" id="GO:0005737">
    <property type="term" value="C:cytoplasm"/>
    <property type="evidence" value="ECO:0007669"/>
    <property type="project" value="TreeGrafter"/>
</dbReference>
<proteinExistence type="predicted"/>
<dbReference type="GO" id="GO:0008270">
    <property type="term" value="F:zinc ion binding"/>
    <property type="evidence" value="ECO:0007669"/>
    <property type="project" value="UniProtKB-KW"/>
</dbReference>
<keyword evidence="12" id="KW-0804">Transcription</keyword>
<evidence type="ECO:0000256" key="11">
    <source>
        <dbReference type="ARBA" id="ARBA00023125"/>
    </source>
</evidence>
<evidence type="ECO:0000256" key="4">
    <source>
        <dbReference type="ARBA" id="ARBA00022679"/>
    </source>
</evidence>
<evidence type="ECO:0000256" key="8">
    <source>
        <dbReference type="ARBA" id="ARBA00022771"/>
    </source>
</evidence>
<evidence type="ECO:0000256" key="5">
    <source>
        <dbReference type="ARBA" id="ARBA00022695"/>
    </source>
</evidence>
<keyword evidence="7" id="KW-0479">Metal-binding</keyword>
<comment type="caution">
    <text evidence="15">The sequence shown here is derived from an EMBL/GenBank/DDBJ whole genome shotgun (WGS) entry which is preliminary data.</text>
</comment>
<feature type="compositionally biased region" description="Low complexity" evidence="13">
    <location>
        <begin position="362"/>
        <end position="376"/>
    </location>
</feature>
<dbReference type="InterPro" id="IPR036977">
    <property type="entry name" value="DNA_primase_Znf_CHC2"/>
</dbReference>
<reference evidence="15 16" key="1">
    <citation type="submission" date="2020-02" db="EMBL/GenBank/DDBJ databases">
        <authorList>
            <person name="Yang Z."/>
        </authorList>
    </citation>
    <scope>NUCLEOTIDE SEQUENCE [LARGE SCALE GENOMIC DNA]</scope>
    <source>
        <strain evidence="15 16">HX-7-9</strain>
    </source>
</reference>
<dbReference type="InterPro" id="IPR050219">
    <property type="entry name" value="DnaG_primase"/>
</dbReference>
<sequence length="943" mass="104637">MAEIQDRAPLAKVDTDALRARYDIVELIGRYVRLHKNGVEYEACCPFHDEKTPSFKVNGVKQIFQCFGCGAGGDVIDFVKQYQNVDFVGAVKLLGNDLLPASPAPSRLPAAQSRKEATPWQVVTPVPADAGPAHVAHIKRGMPEFRWAYRNLDGALLGYAYRFRTSDGGKEVLPHTFCVHPDGRREWRWMSFPLPRPLYGLERLGALPEHLPVLVVEGEKSADAANAAVGNEYAVISWPGGGKAVSKADWRPLAGRRVVIWPDCDGKRVVPTAEQKAAGVDPDTLPLLPEPEQPGVKTAQQIARILVADGCSVSMVQIPAPGAVKDGWDVADVTAGVEAGGDGGDADTVRRWLATATPWTPQAGQADDGLADAGADMPEAGAQGDVADDTAPASQDDGVAGVLYRHFALIEGKTRVWDKRSSTEYSLPALKAQYGKEAVEAWLAREDKLLVTQAEVGAAKRARAEREQRSDPALVPQMQRYVYLDGSTNVWDAQLREVIPLAAARAAMGSFYDIWIDSPERRVIPLANVRFSPGEDLDEARYINLYTGIEMKPDCPAPDLPRDLWQLIAMFPRCQSIISLAYHLCDGRNEVFEWLLNWLAYPLQHPGAKLDTAILMHGSVHGSGKSMFWEKCVKPIYGKYAITLGQSQLESQYTGSRSGRLFLLFEEVLSSKQRYAMAGTIKHLITGLTQVIEKKFMNAWEEENHGNCVFLSNHIQPLHVEAYDRRFMVIWPTDSADAALYDEVDREVADGGLEQFMAFLLALPLMLTTERCPQGAEQGERCKADCPVCQGRGWAKRAKPARFDAHTKPPLTMEKERVIRYGLSGWELFLHEWRRGELDGVPFCSCLTDDLYAVYQVWCHWKGEGCISENKFSLNVSTYDHKLLTKKRARWSLGSIAKNRQSMVFKVGSEPRGEVEHDWISQEIGRFKAGARSYGAKMRDDLA</sequence>
<dbReference type="AlphaFoldDB" id="A0A6B2KNV4"/>